<accession>A0A0C3ABC0</accession>
<name>A0A0C3ABC0_PILCF</name>
<reference evidence="1 2" key="1">
    <citation type="submission" date="2014-04" db="EMBL/GenBank/DDBJ databases">
        <authorList>
            <consortium name="DOE Joint Genome Institute"/>
            <person name="Kuo A."/>
            <person name="Tarkka M."/>
            <person name="Buscot F."/>
            <person name="Kohler A."/>
            <person name="Nagy L.G."/>
            <person name="Floudas D."/>
            <person name="Copeland A."/>
            <person name="Barry K.W."/>
            <person name="Cichocki N."/>
            <person name="Veneault-Fourrey C."/>
            <person name="LaButti K."/>
            <person name="Lindquist E.A."/>
            <person name="Lipzen A."/>
            <person name="Lundell T."/>
            <person name="Morin E."/>
            <person name="Murat C."/>
            <person name="Sun H."/>
            <person name="Tunlid A."/>
            <person name="Henrissat B."/>
            <person name="Grigoriev I.V."/>
            <person name="Hibbett D.S."/>
            <person name="Martin F."/>
            <person name="Nordberg H.P."/>
            <person name="Cantor M.N."/>
            <person name="Hua S.X."/>
        </authorList>
    </citation>
    <scope>NUCLEOTIDE SEQUENCE [LARGE SCALE GENOMIC DNA]</scope>
    <source>
        <strain evidence="1 2">F 1598</strain>
    </source>
</reference>
<dbReference type="GO" id="GO:0005506">
    <property type="term" value="F:iron ion binding"/>
    <property type="evidence" value="ECO:0007669"/>
    <property type="project" value="InterPro"/>
</dbReference>
<dbReference type="PANTHER" id="PTHR34315">
    <property type="match status" value="1"/>
</dbReference>
<dbReference type="HOGENOM" id="CLU_027719_4_2_1"/>
<dbReference type="SUPFAM" id="SSF49482">
    <property type="entry name" value="Aromatic compound dioxygenase"/>
    <property type="match status" value="1"/>
</dbReference>
<gene>
    <name evidence="1" type="ORF">PILCRDRAFT_83139</name>
</gene>
<keyword evidence="2" id="KW-1185">Reference proteome</keyword>
<dbReference type="OrthoDB" id="121380at2759"/>
<reference evidence="2" key="2">
    <citation type="submission" date="2015-01" db="EMBL/GenBank/DDBJ databases">
        <title>Evolutionary Origins and Diversification of the Mycorrhizal Mutualists.</title>
        <authorList>
            <consortium name="DOE Joint Genome Institute"/>
            <consortium name="Mycorrhizal Genomics Consortium"/>
            <person name="Kohler A."/>
            <person name="Kuo A."/>
            <person name="Nagy L.G."/>
            <person name="Floudas D."/>
            <person name="Copeland A."/>
            <person name="Barry K.W."/>
            <person name="Cichocki N."/>
            <person name="Veneault-Fourrey C."/>
            <person name="LaButti K."/>
            <person name="Lindquist E.A."/>
            <person name="Lipzen A."/>
            <person name="Lundell T."/>
            <person name="Morin E."/>
            <person name="Murat C."/>
            <person name="Riley R."/>
            <person name="Ohm R."/>
            <person name="Sun H."/>
            <person name="Tunlid A."/>
            <person name="Henrissat B."/>
            <person name="Grigoriev I.V."/>
            <person name="Hibbett D.S."/>
            <person name="Martin F."/>
        </authorList>
    </citation>
    <scope>NUCLEOTIDE SEQUENCE [LARGE SCALE GENOMIC DNA]</scope>
    <source>
        <strain evidence="2">F 1598</strain>
    </source>
</reference>
<evidence type="ECO:0008006" key="3">
    <source>
        <dbReference type="Google" id="ProtNLM"/>
    </source>
</evidence>
<sequence length="222" mass="24153">TCVLTPEAEEGPYYIHEELLRTDIQDGMDGVPLLLDIGVMDVTTCTPIENALVDNLSAMSAAMPSGTMSVDANGEMFGRGAYPTNKNGLVEFSMVFPGFYSGRTIHIHAAVLTNYTTNTNGTIGLEAGEILHMGQIFFEESWSELVAATSPYNEETIKRTLNDVDRVYLEQNTVTGYNATAQLKMLGENLSDGLLGYVTLGVDPTASYSFQNIAYYTGEDNN</sequence>
<dbReference type="InParanoid" id="A0A0C3ABC0"/>
<dbReference type="Proteomes" id="UP000054166">
    <property type="component" value="Unassembled WGS sequence"/>
</dbReference>
<dbReference type="EMBL" id="KN833508">
    <property type="protein sequence ID" value="KIM71083.1"/>
    <property type="molecule type" value="Genomic_DNA"/>
</dbReference>
<organism evidence="1 2">
    <name type="scientific">Piloderma croceum (strain F 1598)</name>
    <dbReference type="NCBI Taxonomy" id="765440"/>
    <lineage>
        <taxon>Eukaryota</taxon>
        <taxon>Fungi</taxon>
        <taxon>Dikarya</taxon>
        <taxon>Basidiomycota</taxon>
        <taxon>Agaricomycotina</taxon>
        <taxon>Agaricomycetes</taxon>
        <taxon>Agaricomycetidae</taxon>
        <taxon>Atheliales</taxon>
        <taxon>Atheliaceae</taxon>
        <taxon>Piloderma</taxon>
    </lineage>
</organism>
<dbReference type="PANTHER" id="PTHR34315:SF4">
    <property type="entry name" value="INTRADIOL RING-CLEAVAGE DIOXYGENASES DOMAIN-CONTAINING PROTEIN"/>
    <property type="match status" value="1"/>
</dbReference>
<dbReference type="STRING" id="765440.A0A0C3ABC0"/>
<dbReference type="GO" id="GO:0016702">
    <property type="term" value="F:oxidoreductase activity, acting on single donors with incorporation of molecular oxygen, incorporation of two atoms of oxygen"/>
    <property type="evidence" value="ECO:0007669"/>
    <property type="project" value="InterPro"/>
</dbReference>
<proteinExistence type="predicted"/>
<evidence type="ECO:0000313" key="1">
    <source>
        <dbReference type="EMBL" id="KIM71083.1"/>
    </source>
</evidence>
<dbReference type="AlphaFoldDB" id="A0A0C3ABC0"/>
<protein>
    <recommendedName>
        <fullName evidence="3">Intradiol ring-cleavage dioxygenases domain-containing protein</fullName>
    </recommendedName>
</protein>
<feature type="non-terminal residue" evidence="1">
    <location>
        <position position="1"/>
    </location>
</feature>
<evidence type="ECO:0000313" key="2">
    <source>
        <dbReference type="Proteomes" id="UP000054166"/>
    </source>
</evidence>
<dbReference type="InterPro" id="IPR015889">
    <property type="entry name" value="Intradiol_dOase_core"/>
</dbReference>
<dbReference type="Gene3D" id="2.60.130.10">
    <property type="entry name" value="Aromatic compound dioxygenase"/>
    <property type="match status" value="1"/>
</dbReference>